<feature type="domain" description="K Homology" evidence="4">
    <location>
        <begin position="32"/>
        <end position="108"/>
    </location>
</feature>
<reference evidence="5" key="1">
    <citation type="submission" date="2022-06" db="EMBL/GenBank/DDBJ databases">
        <title>Uncovering the hologenomic basis of an extraordinary plant invasion.</title>
        <authorList>
            <person name="Bieker V.C."/>
            <person name="Martin M.D."/>
            <person name="Gilbert T."/>
            <person name="Hodgins K."/>
            <person name="Battlay P."/>
            <person name="Petersen B."/>
            <person name="Wilson J."/>
        </authorList>
    </citation>
    <scope>NUCLEOTIDE SEQUENCE</scope>
    <source>
        <strain evidence="5">AA19_3_7</strain>
        <tissue evidence="5">Leaf</tissue>
    </source>
</reference>
<dbReference type="Gene3D" id="3.30.1370.10">
    <property type="entry name" value="K Homology domain, type 1"/>
    <property type="match status" value="3"/>
</dbReference>
<proteinExistence type="predicted"/>
<comment type="caution">
    <text evidence="5">The sequence shown here is derived from an EMBL/GenBank/DDBJ whole genome shotgun (WGS) entry which is preliminary data.</text>
</comment>
<dbReference type="Pfam" id="PF00013">
    <property type="entry name" value="KH_1"/>
    <property type="match status" value="3"/>
</dbReference>
<dbReference type="CDD" id="cd22461">
    <property type="entry name" value="KH-I_PEPPER_like_rpt3"/>
    <property type="match status" value="1"/>
</dbReference>
<dbReference type="CDD" id="cd22459">
    <property type="entry name" value="KH-I_PEPPER_rpt1_like"/>
    <property type="match status" value="1"/>
</dbReference>
<evidence type="ECO:0000256" key="2">
    <source>
        <dbReference type="PROSITE-ProRule" id="PRU00117"/>
    </source>
</evidence>
<dbReference type="SMART" id="SM00322">
    <property type="entry name" value="KH"/>
    <property type="match status" value="3"/>
</dbReference>
<dbReference type="GO" id="GO:0003723">
    <property type="term" value="F:RNA binding"/>
    <property type="evidence" value="ECO:0007669"/>
    <property type="project" value="UniProtKB-UniRule"/>
</dbReference>
<sequence length="437" mass="46542">QPITTTTVSIPPSTDPPPKTVSPDKKWPGWPGDCVFRLIVPVLKVGSIIGRKGDIIKKMCEDTKARIRVLDAPLGTPDRIVLISGKEEPELPFSPAMDAVIRVFKRVNGFPENEGESLASVPFCSIRLLVPSMQAISLIGKQGSSIKAIQESTGCSVRVLSGDEVSAVSPNTDERIVDMQGEAIKVLKALEAVVGHLRKFLVDHSVLPLFEQTNNAATAAATQEHKVETSWADKPVMHSTSGLQSQLGLGVGGDFSLPMRRETLFGDREPQRESHLTSHGLSLYGRDPGLPPAAVSPALARTGGPIVTQVAQTMQIPLIYAEDIIGVGGTNIAYIRRTSGAILTVQESRGLPDEITVEIKGTASQVQTAQQLIQECVNKESSIPSSYGNLESGLRSNYSQLGNSSYPPPPTSSAYGGPSYGAYGAPGLGGYSSSYRM</sequence>
<dbReference type="EMBL" id="JAMZMK010006846">
    <property type="protein sequence ID" value="KAI7747074.1"/>
    <property type="molecule type" value="Genomic_DNA"/>
</dbReference>
<dbReference type="InterPro" id="IPR004087">
    <property type="entry name" value="KH_dom"/>
</dbReference>
<dbReference type="PANTHER" id="PTHR10288">
    <property type="entry name" value="KH DOMAIN CONTAINING RNA BINDING PROTEIN"/>
    <property type="match status" value="1"/>
</dbReference>
<name>A0AAD5CSL1_AMBAR</name>
<dbReference type="Proteomes" id="UP001206925">
    <property type="component" value="Unassembled WGS sequence"/>
</dbReference>
<feature type="domain" description="K Homology" evidence="4">
    <location>
        <begin position="308"/>
        <end position="378"/>
    </location>
</feature>
<dbReference type="InterPro" id="IPR004088">
    <property type="entry name" value="KH_dom_type_1"/>
</dbReference>
<gene>
    <name evidence="5" type="ORF">M8C21_002510</name>
</gene>
<feature type="compositionally biased region" description="Low complexity" evidence="3">
    <location>
        <begin position="1"/>
        <end position="12"/>
    </location>
</feature>
<keyword evidence="2" id="KW-0694">RNA-binding</keyword>
<organism evidence="5 6">
    <name type="scientific">Ambrosia artemisiifolia</name>
    <name type="common">Common ragweed</name>
    <dbReference type="NCBI Taxonomy" id="4212"/>
    <lineage>
        <taxon>Eukaryota</taxon>
        <taxon>Viridiplantae</taxon>
        <taxon>Streptophyta</taxon>
        <taxon>Embryophyta</taxon>
        <taxon>Tracheophyta</taxon>
        <taxon>Spermatophyta</taxon>
        <taxon>Magnoliopsida</taxon>
        <taxon>eudicotyledons</taxon>
        <taxon>Gunneridae</taxon>
        <taxon>Pentapetalae</taxon>
        <taxon>asterids</taxon>
        <taxon>campanulids</taxon>
        <taxon>Asterales</taxon>
        <taxon>Asteraceae</taxon>
        <taxon>Asteroideae</taxon>
        <taxon>Heliantheae alliance</taxon>
        <taxon>Heliantheae</taxon>
        <taxon>Ambrosia</taxon>
    </lineage>
</organism>
<dbReference type="InterPro" id="IPR036612">
    <property type="entry name" value="KH_dom_type_1_sf"/>
</dbReference>
<feature type="domain" description="K Homology" evidence="4">
    <location>
        <begin position="122"/>
        <end position="198"/>
    </location>
</feature>
<dbReference type="AlphaFoldDB" id="A0AAD5CSL1"/>
<dbReference type="PROSITE" id="PS50084">
    <property type="entry name" value="KH_TYPE_1"/>
    <property type="match status" value="3"/>
</dbReference>
<dbReference type="SUPFAM" id="SSF54791">
    <property type="entry name" value="Eukaryotic type KH-domain (KH-domain type I)"/>
    <property type="match status" value="3"/>
</dbReference>
<dbReference type="CDD" id="cd22460">
    <property type="entry name" value="KH-I_PEPPER_rpt2_like"/>
    <property type="match status" value="1"/>
</dbReference>
<evidence type="ECO:0000256" key="3">
    <source>
        <dbReference type="SAM" id="MobiDB-lite"/>
    </source>
</evidence>
<evidence type="ECO:0000313" key="6">
    <source>
        <dbReference type="Proteomes" id="UP001206925"/>
    </source>
</evidence>
<keyword evidence="6" id="KW-1185">Reference proteome</keyword>
<feature type="region of interest" description="Disordered" evidence="3">
    <location>
        <begin position="1"/>
        <end position="26"/>
    </location>
</feature>
<evidence type="ECO:0000259" key="4">
    <source>
        <dbReference type="SMART" id="SM00322"/>
    </source>
</evidence>
<evidence type="ECO:0000256" key="1">
    <source>
        <dbReference type="ARBA" id="ARBA00022737"/>
    </source>
</evidence>
<accession>A0AAD5CSL1</accession>
<keyword evidence="1" id="KW-0677">Repeat</keyword>
<evidence type="ECO:0000313" key="5">
    <source>
        <dbReference type="EMBL" id="KAI7747074.1"/>
    </source>
</evidence>
<protein>
    <recommendedName>
        <fullName evidence="4">K Homology domain-containing protein</fullName>
    </recommendedName>
</protein>
<feature type="non-terminal residue" evidence="5">
    <location>
        <position position="1"/>
    </location>
</feature>